<dbReference type="Gene3D" id="3.40.50.1820">
    <property type="entry name" value="alpha/beta hydrolase"/>
    <property type="match status" value="1"/>
</dbReference>
<protein>
    <submittedName>
        <fullName evidence="4">Uncharacterized protein</fullName>
    </submittedName>
</protein>
<evidence type="ECO:0000256" key="1">
    <source>
        <dbReference type="SAM" id="MobiDB-lite"/>
    </source>
</evidence>
<reference evidence="4" key="1">
    <citation type="submission" date="2020-03" db="EMBL/GenBank/DDBJ databases">
        <title>Complete genome sequence of Acinetobacter baumannii ATCC19606T, which is a model strain for tolerization of antimicrobial agents.</title>
        <authorList>
            <person name="Tsubouchi T."/>
            <person name="Suzuki M."/>
            <person name="Niki M."/>
            <person name="Oinuma K."/>
            <person name="Niki M."/>
            <person name="Shibayama K."/>
            <person name="Kakeya H."/>
            <person name="Kaneko Y."/>
        </authorList>
    </citation>
    <scope>NUCLEOTIDE SEQUENCE</scope>
    <source>
        <strain evidence="4">ATCC19606</strain>
    </source>
</reference>
<dbReference type="InterPro" id="IPR029058">
    <property type="entry name" value="AB_hydrolase_fold"/>
</dbReference>
<evidence type="ECO:0000259" key="3">
    <source>
        <dbReference type="Pfam" id="PF18790"/>
    </source>
</evidence>
<gene>
    <name evidence="4" type="ORF">ATCC19606_37930</name>
</gene>
<evidence type="ECO:0000259" key="2">
    <source>
        <dbReference type="Pfam" id="PF05057"/>
    </source>
</evidence>
<proteinExistence type="predicted"/>
<dbReference type="InterPro" id="IPR040782">
    <property type="entry name" value="KfrB"/>
</dbReference>
<dbReference type="EMBL" id="AP022836">
    <property type="protein sequence ID" value="BCB01458.1"/>
    <property type="molecule type" value="Genomic_DNA"/>
</dbReference>
<evidence type="ECO:0000313" key="4">
    <source>
        <dbReference type="EMBL" id="BCB01458.1"/>
    </source>
</evidence>
<sequence length="351" mass="38841">MADIRDLVQITQNTYQRLTDPTGSKDLKISGNLDFVGYAKDERSDHGGIAYYDKAKKEVVIGNRGSATARDWLVTDPQIVLGVRETLADIAAKRFADKVINDLDRKNQKIETITCVGHSLGGHQSQMVLAHLTDIAIPNVECQSVTFNSLGVHKSLKQENTEYNHVNLQVTGNGKIAFASTDLVSEIRTQLGQNFNVPLNVGNPISAHKMTTAAKMLDEYPETSKLTAKEMLKLIQQGMNIKTIEQHQNKNQVYAGNQTLQTTVATAPLSNVTLIPATPGLHTGNIISENKTQIFQQLENSQKYVIVHEKDKLDHIPKVGEKVSIRHNANSQIKSKVEKVEANENTKTRGR</sequence>
<dbReference type="SUPFAM" id="SSF53474">
    <property type="entry name" value="alpha/beta-Hydrolases"/>
    <property type="match status" value="1"/>
</dbReference>
<accession>A0A6F8TKG1</accession>
<dbReference type="Pfam" id="PF18790">
    <property type="entry name" value="KfrB"/>
    <property type="match status" value="1"/>
</dbReference>
<dbReference type="AlphaFoldDB" id="A0A6F8TKG1"/>
<organism evidence="4">
    <name type="scientific">Acinetobacter baumannii</name>
    <dbReference type="NCBI Taxonomy" id="470"/>
    <lineage>
        <taxon>Bacteria</taxon>
        <taxon>Pseudomonadati</taxon>
        <taxon>Pseudomonadota</taxon>
        <taxon>Gammaproteobacteria</taxon>
        <taxon>Moraxellales</taxon>
        <taxon>Moraxellaceae</taxon>
        <taxon>Acinetobacter</taxon>
        <taxon>Acinetobacter calcoaceticus/baumannii complex</taxon>
    </lineage>
</organism>
<dbReference type="RefSeq" id="WP_000763668.1">
    <property type="nucleotide sequence ID" value="NZ_AP025740.1"/>
</dbReference>
<feature type="domain" description="DUF676" evidence="2">
    <location>
        <begin position="89"/>
        <end position="143"/>
    </location>
</feature>
<feature type="region of interest" description="Disordered" evidence="1">
    <location>
        <begin position="332"/>
        <end position="351"/>
    </location>
</feature>
<feature type="domain" description="KfrB" evidence="3">
    <location>
        <begin position="282"/>
        <end position="332"/>
    </location>
</feature>
<dbReference type="GeneID" id="92892011"/>
<dbReference type="InterPro" id="IPR007751">
    <property type="entry name" value="DUF676_lipase-like"/>
</dbReference>
<dbReference type="Pfam" id="PF05057">
    <property type="entry name" value="DUF676"/>
    <property type="match status" value="1"/>
</dbReference>
<feature type="compositionally biased region" description="Basic and acidic residues" evidence="1">
    <location>
        <begin position="335"/>
        <end position="351"/>
    </location>
</feature>
<name>A0A6F8TKG1_ACIBA</name>